<dbReference type="Gene3D" id="3.40.50.2000">
    <property type="entry name" value="Glycogen Phosphorylase B"/>
    <property type="match status" value="2"/>
</dbReference>
<evidence type="ECO:0000256" key="5">
    <source>
        <dbReference type="ARBA" id="ARBA00047503"/>
    </source>
</evidence>
<dbReference type="EMBL" id="JBHUIW010000024">
    <property type="protein sequence ID" value="MFD2184178.1"/>
    <property type="molecule type" value="Genomic_DNA"/>
</dbReference>
<dbReference type="PANTHER" id="PTHR30160:SF7">
    <property type="entry name" value="ADP-HEPTOSE--LPS HEPTOSYLTRANSFERASE 2"/>
    <property type="match status" value="1"/>
</dbReference>
<organism evidence="6 7">
    <name type="scientific">Rhodoplanes azumiensis</name>
    <dbReference type="NCBI Taxonomy" id="1897628"/>
    <lineage>
        <taxon>Bacteria</taxon>
        <taxon>Pseudomonadati</taxon>
        <taxon>Pseudomonadota</taxon>
        <taxon>Alphaproteobacteria</taxon>
        <taxon>Hyphomicrobiales</taxon>
        <taxon>Nitrobacteraceae</taxon>
        <taxon>Rhodoplanes</taxon>
    </lineage>
</organism>
<keyword evidence="1" id="KW-0328">Glycosyltransferase</keyword>
<evidence type="ECO:0000313" key="6">
    <source>
        <dbReference type="EMBL" id="MFD2184178.1"/>
    </source>
</evidence>
<reference evidence="7" key="1">
    <citation type="journal article" date="2019" name="Int. J. Syst. Evol. Microbiol.">
        <title>The Global Catalogue of Microorganisms (GCM) 10K type strain sequencing project: providing services to taxonomists for standard genome sequencing and annotation.</title>
        <authorList>
            <consortium name="The Broad Institute Genomics Platform"/>
            <consortium name="The Broad Institute Genome Sequencing Center for Infectious Disease"/>
            <person name="Wu L."/>
            <person name="Ma J."/>
        </authorList>
    </citation>
    <scope>NUCLEOTIDE SEQUENCE [LARGE SCALE GENOMIC DNA]</scope>
    <source>
        <strain evidence="7">CGMCC 1.6774</strain>
    </source>
</reference>
<dbReference type="Proteomes" id="UP001597314">
    <property type="component" value="Unassembled WGS sequence"/>
</dbReference>
<evidence type="ECO:0000256" key="1">
    <source>
        <dbReference type="ARBA" id="ARBA00022676"/>
    </source>
</evidence>
<dbReference type="InterPro" id="IPR051199">
    <property type="entry name" value="LPS_LOS_Heptosyltrfase"/>
</dbReference>
<name>A0ABW5AMJ9_9BRAD</name>
<comment type="caution">
    <text evidence="6">The sequence shown here is derived from an EMBL/GenBank/DDBJ whole genome shotgun (WGS) entry which is preliminary data.</text>
</comment>
<dbReference type="Pfam" id="PF01075">
    <property type="entry name" value="Glyco_transf_9"/>
    <property type="match status" value="1"/>
</dbReference>
<dbReference type="PANTHER" id="PTHR30160">
    <property type="entry name" value="TETRAACYLDISACCHARIDE 4'-KINASE-RELATED"/>
    <property type="match status" value="1"/>
</dbReference>
<gene>
    <name evidence="6" type="primary">waaF</name>
    <name evidence="6" type="ORF">ACFSOX_18640</name>
</gene>
<dbReference type="SUPFAM" id="SSF53756">
    <property type="entry name" value="UDP-Glycosyltransferase/glycogen phosphorylase"/>
    <property type="match status" value="1"/>
</dbReference>
<accession>A0ABW5AMJ9</accession>
<dbReference type="CDD" id="cd03789">
    <property type="entry name" value="GT9_LPS_heptosyltransferase"/>
    <property type="match status" value="1"/>
</dbReference>
<evidence type="ECO:0000313" key="7">
    <source>
        <dbReference type="Proteomes" id="UP001597314"/>
    </source>
</evidence>
<evidence type="ECO:0000256" key="2">
    <source>
        <dbReference type="ARBA" id="ARBA00022679"/>
    </source>
</evidence>
<keyword evidence="7" id="KW-1185">Reference proteome</keyword>
<dbReference type="RefSeq" id="WP_378479325.1">
    <property type="nucleotide sequence ID" value="NZ_JBHUIW010000024.1"/>
</dbReference>
<protein>
    <recommendedName>
        <fullName evidence="4">lipopolysaccharide heptosyltransferase II</fullName>
        <ecNumber evidence="4">2.4.99.24</ecNumber>
    </recommendedName>
</protein>
<evidence type="ECO:0000256" key="3">
    <source>
        <dbReference type="ARBA" id="ARBA00043995"/>
    </source>
</evidence>
<dbReference type="InterPro" id="IPR011910">
    <property type="entry name" value="RfaF"/>
</dbReference>
<comment type="catalytic activity">
    <reaction evidence="5">
        <text>an L-alpha-D-Hep-(1-&gt;5)-[alpha-Kdo-(2-&gt;4)]-alpha-Kdo-(2-&gt;6)-lipid A + ADP-L-glycero-beta-D-manno-heptose = an L-alpha-D-Hep-(1-&gt;3)-L-alpha-D-Hep-(1-&gt;5)-[alpha-Kdo-(2-&gt;4)]-alpha-Kdo-(2-&gt;6)-lipid A + ADP + H(+)</text>
        <dbReference type="Rhea" id="RHEA:74071"/>
        <dbReference type="ChEBI" id="CHEBI:15378"/>
        <dbReference type="ChEBI" id="CHEBI:61506"/>
        <dbReference type="ChEBI" id="CHEBI:193068"/>
        <dbReference type="ChEBI" id="CHEBI:193069"/>
        <dbReference type="ChEBI" id="CHEBI:456216"/>
        <dbReference type="EC" id="2.4.99.24"/>
    </reaction>
</comment>
<dbReference type="NCBIfam" id="TIGR02195">
    <property type="entry name" value="heptsyl_trn_II"/>
    <property type="match status" value="1"/>
</dbReference>
<keyword evidence="2" id="KW-0808">Transferase</keyword>
<sequence>MTPPATPPSSSRPAHPGGAPLLIVPYMWIGDFVRCHSVVRLLKAQDPDRPVDVLTTAMVAPLLDYMPGVRKGVVWDLPRRKLAYAQHRALAERLKPEGYGQALIMSRKWKAALAPFLAGIPVRTGLLGEMRFGVVNDLRFGEKRLPRMIDQCAVLALPKDAPRPAEWPVPQLVVPAAEVAAWRQRMGLTGGRPVAALAPGAVGPSKRWPAEYYGEVAKRLATEGFEIWVLGGPGETAQAEAIAGRGGERVRDLTGTDLRNAILGLAAADVVASNDSGLLHVAAAIGTPTVGIFGPTSAWLWAPLNPIAATIETTTDVPCRPCHKPTCRMGHHACMRDIPAARVLDAVLQASRAISA</sequence>
<dbReference type="EC" id="2.4.99.24" evidence="4"/>
<proteinExistence type="inferred from homology"/>
<evidence type="ECO:0000256" key="4">
    <source>
        <dbReference type="ARBA" id="ARBA00044042"/>
    </source>
</evidence>
<dbReference type="InterPro" id="IPR002201">
    <property type="entry name" value="Glyco_trans_9"/>
</dbReference>
<comment type="similarity">
    <text evidence="3">Belongs to the glycosyltransferase 9 family.</text>
</comment>